<protein>
    <recommendedName>
        <fullName evidence="3">Mth938-like domain-containing protein</fullName>
    </recommendedName>
</protein>
<reference evidence="1 2" key="1">
    <citation type="journal article" date="2013" name="Genome Biol. Evol.">
        <title>Genome evolution and phylogenomic analysis of candidatus kinetoplastibacterium, the betaproteobacterial endosymbionts of strigomonas and angomonas.</title>
        <authorList>
            <person name="Alves J.M."/>
            <person name="Serrano M.G."/>
            <person name="Maia da Silva F."/>
            <person name="Voegtly L.J."/>
            <person name="Matveyev A.V."/>
            <person name="Teixeira M.M."/>
            <person name="Camargo E.P."/>
            <person name="Buck G.A."/>
        </authorList>
    </citation>
    <scope>NUCLEOTIDE SEQUENCE [LARGE SCALE GENOMIC DNA]</scope>
    <source>
        <strain evidence="1 2">TCC079E</strain>
    </source>
</reference>
<dbReference type="Proteomes" id="UP000011547">
    <property type="component" value="Chromosome"/>
</dbReference>
<dbReference type="HOGENOM" id="CLU_074390_2_1_4"/>
<proteinExistence type="predicted"/>
<organism evidence="1 2">
    <name type="scientific">Candidatus Kinetoplastidibacterium desouzai TCC079E</name>
    <dbReference type="NCBI Taxonomy" id="1208919"/>
    <lineage>
        <taxon>Bacteria</taxon>
        <taxon>Pseudomonadati</taxon>
        <taxon>Pseudomonadota</taxon>
        <taxon>Betaproteobacteria</taxon>
        <taxon>Candidatus Kinetoplastidibacterium</taxon>
    </lineage>
</organism>
<evidence type="ECO:0000313" key="2">
    <source>
        <dbReference type="Proteomes" id="UP000011547"/>
    </source>
</evidence>
<dbReference type="InterPro" id="IPR007523">
    <property type="entry name" value="NDUFAF3/AAMDC"/>
</dbReference>
<dbReference type="Gene3D" id="3.40.1230.10">
    <property type="entry name" value="MTH938-like"/>
    <property type="match status" value="1"/>
</dbReference>
<name>M1LS02_9PROT</name>
<evidence type="ECO:0000313" key="1">
    <source>
        <dbReference type="EMBL" id="AGF46921.1"/>
    </source>
</evidence>
<dbReference type="InterPro" id="IPR036748">
    <property type="entry name" value="MTH938-like_sf"/>
</dbReference>
<dbReference type="STRING" id="1208919.CDSE_0627"/>
<sequence>MKLYLENSNYINTIDSYGNSFIEINKKIYEKPIYFTVNSEVKEWIVDDITNISTKDISFLIKNRLLDLDLNYNLFLIGTGNKYKNIDMKIFIPLFNKGIGVEIMNTRSAIYTYNMITIQNRNIIFAASPITN</sequence>
<evidence type="ECO:0008006" key="3">
    <source>
        <dbReference type="Google" id="ProtNLM"/>
    </source>
</evidence>
<dbReference type="PATRIC" id="fig|1208919.3.peg.359"/>
<dbReference type="AlphaFoldDB" id="M1LS02"/>
<dbReference type="SUPFAM" id="SSF64076">
    <property type="entry name" value="MTH938-like"/>
    <property type="match status" value="1"/>
</dbReference>
<dbReference type="eggNOG" id="COG3737">
    <property type="taxonomic scope" value="Bacteria"/>
</dbReference>
<gene>
    <name evidence="1" type="ORF">CDSE_0627</name>
</gene>
<dbReference type="RefSeq" id="WP_015396332.1">
    <property type="nucleotide sequence ID" value="NC_020294.1"/>
</dbReference>
<dbReference type="OrthoDB" id="9800373at2"/>
<accession>M1LS02</accession>
<keyword evidence="2" id="KW-1185">Reference proteome</keyword>
<dbReference type="EMBL" id="CP003803">
    <property type="protein sequence ID" value="AGF46921.1"/>
    <property type="molecule type" value="Genomic_DNA"/>
</dbReference>
<dbReference type="Pfam" id="PF04430">
    <property type="entry name" value="DUF498"/>
    <property type="match status" value="1"/>
</dbReference>
<dbReference type="KEGG" id="kde:CDSE_0627"/>